<dbReference type="AlphaFoldDB" id="A0A7X5LKZ6"/>
<dbReference type="RefSeq" id="WP_163084240.1">
    <property type="nucleotide sequence ID" value="NZ_JAAAWN010000005.1"/>
</dbReference>
<dbReference type="Proteomes" id="UP000470213">
    <property type="component" value="Unassembled WGS sequence"/>
</dbReference>
<name>A0A7X5LKZ6_9ALTE</name>
<sequence length="106" mass="11077">MAKRNRLAVHPFAKFQAFLFGLVGALLGFIYAIGGLALDILISVGILGSLPGVSSGLGLGSSMAFGAILGIPLILMLAGYVIGTIEAHAYNVFVKFSTSLNTDFWD</sequence>
<protein>
    <recommendedName>
        <fullName evidence="4">DUF3566 domain-containing protein</fullName>
    </recommendedName>
</protein>
<feature type="transmembrane region" description="Helical" evidence="1">
    <location>
        <begin position="67"/>
        <end position="90"/>
    </location>
</feature>
<accession>A0A7X5LKZ6</accession>
<keyword evidence="1" id="KW-0812">Transmembrane</keyword>
<keyword evidence="1" id="KW-1133">Transmembrane helix</keyword>
<organism evidence="2 3">
    <name type="scientific">Alteromonas profundi</name>
    <dbReference type="NCBI Taxonomy" id="2696062"/>
    <lineage>
        <taxon>Bacteria</taxon>
        <taxon>Pseudomonadati</taxon>
        <taxon>Pseudomonadota</taxon>
        <taxon>Gammaproteobacteria</taxon>
        <taxon>Alteromonadales</taxon>
        <taxon>Alteromonadaceae</taxon>
        <taxon>Alteromonas/Salinimonas group</taxon>
        <taxon>Alteromonas</taxon>
    </lineage>
</organism>
<gene>
    <name evidence="2" type="ORF">GTH32_05515</name>
</gene>
<proteinExistence type="predicted"/>
<evidence type="ECO:0008006" key="4">
    <source>
        <dbReference type="Google" id="ProtNLM"/>
    </source>
</evidence>
<keyword evidence="3" id="KW-1185">Reference proteome</keyword>
<reference evidence="2 3" key="1">
    <citation type="submission" date="2020-01" db="EMBL/GenBank/DDBJ databases">
        <authorList>
            <person name="Chen J."/>
            <person name="Zhu S."/>
            <person name="Yang J."/>
        </authorList>
    </citation>
    <scope>NUCLEOTIDE SEQUENCE [LARGE SCALE GENOMIC DNA]</scope>
    <source>
        <strain evidence="2 3">345S023</strain>
    </source>
</reference>
<evidence type="ECO:0000256" key="1">
    <source>
        <dbReference type="SAM" id="Phobius"/>
    </source>
</evidence>
<comment type="caution">
    <text evidence="2">The sequence shown here is derived from an EMBL/GenBank/DDBJ whole genome shotgun (WGS) entry which is preliminary data.</text>
</comment>
<feature type="transmembrane region" description="Helical" evidence="1">
    <location>
        <begin position="12"/>
        <end position="34"/>
    </location>
</feature>
<evidence type="ECO:0000313" key="2">
    <source>
        <dbReference type="EMBL" id="NDV90655.1"/>
    </source>
</evidence>
<evidence type="ECO:0000313" key="3">
    <source>
        <dbReference type="Proteomes" id="UP000470213"/>
    </source>
</evidence>
<dbReference type="EMBL" id="JAAAWN010000005">
    <property type="protein sequence ID" value="NDV90655.1"/>
    <property type="molecule type" value="Genomic_DNA"/>
</dbReference>
<keyword evidence="1" id="KW-0472">Membrane</keyword>